<protein>
    <submittedName>
        <fullName evidence="1">Uncharacterized protein</fullName>
    </submittedName>
</protein>
<name>A0A481Z643_9VIRU</name>
<sequence>MTEVNIKTLPNHNIVIYINDKRVFYNEIIRECYESHNIELSNDDIEWATNITTDYILDDYNLDTGYSNKLILFILYGFKQLQTGKLAFIYNYELDDSIKNKDTNKLKILLNIPATDRWQEVTKNSSLNTNELNELYQIRNIEMITLINVISEGKNLTGPIYITNNPKSLLDMDIHKNIRRETQLGGFIKACDRDNKIYEYNNITLYESCLEGVCIEQNNNIKNTMLNNKTSIIIMPIDTKNNNSFSGGEIQCYQYNTLIYILSVDNTINSDNKIKLNNNIKNILSHRYATDIKIYKYYIKYKNTLNRS</sequence>
<proteinExistence type="predicted"/>
<organism evidence="1">
    <name type="scientific">Pithovirus LCPAC102</name>
    <dbReference type="NCBI Taxonomy" id="2506587"/>
    <lineage>
        <taxon>Viruses</taxon>
        <taxon>Pithoviruses</taxon>
    </lineage>
</organism>
<dbReference type="EMBL" id="MK500465">
    <property type="protein sequence ID" value="QBK90120.1"/>
    <property type="molecule type" value="Genomic_DNA"/>
</dbReference>
<evidence type="ECO:0000313" key="1">
    <source>
        <dbReference type="EMBL" id="QBK90120.1"/>
    </source>
</evidence>
<gene>
    <name evidence="1" type="ORF">LCPAC102_00300</name>
</gene>
<reference evidence="1" key="1">
    <citation type="journal article" date="2019" name="MBio">
        <title>Virus Genomes from Deep Sea Sediments Expand the Ocean Megavirome and Support Independent Origins of Viral Gigantism.</title>
        <authorList>
            <person name="Backstrom D."/>
            <person name="Yutin N."/>
            <person name="Jorgensen S.L."/>
            <person name="Dharamshi J."/>
            <person name="Homa F."/>
            <person name="Zaremba-Niedwiedzka K."/>
            <person name="Spang A."/>
            <person name="Wolf Y.I."/>
            <person name="Koonin E.V."/>
            <person name="Ettema T.J."/>
        </authorList>
    </citation>
    <scope>NUCLEOTIDE SEQUENCE</scope>
</reference>
<accession>A0A481Z643</accession>